<organism evidence="3 4">
    <name type="scientific">Microlunatus capsulatus</name>
    <dbReference type="NCBI Taxonomy" id="99117"/>
    <lineage>
        <taxon>Bacteria</taxon>
        <taxon>Bacillati</taxon>
        <taxon>Actinomycetota</taxon>
        <taxon>Actinomycetes</taxon>
        <taxon>Propionibacteriales</taxon>
        <taxon>Propionibacteriaceae</taxon>
        <taxon>Microlunatus</taxon>
    </lineage>
</organism>
<name>A0ABS4Z2V3_9ACTN</name>
<dbReference type="PROSITE" id="PS51462">
    <property type="entry name" value="NUDIX"/>
    <property type="match status" value="1"/>
</dbReference>
<keyword evidence="4" id="KW-1185">Reference proteome</keyword>
<evidence type="ECO:0000313" key="3">
    <source>
        <dbReference type="EMBL" id="MBP2415381.1"/>
    </source>
</evidence>
<evidence type="ECO:0000259" key="2">
    <source>
        <dbReference type="PROSITE" id="PS51462"/>
    </source>
</evidence>
<evidence type="ECO:0000256" key="1">
    <source>
        <dbReference type="ARBA" id="ARBA00022801"/>
    </source>
</evidence>
<proteinExistence type="predicted"/>
<accession>A0ABS4Z2V3</accession>
<dbReference type="GO" id="GO:0035539">
    <property type="term" value="F:8-oxo-7,8-dihydrodeoxyguanosine triphosphate pyrophosphatase activity"/>
    <property type="evidence" value="ECO:0007669"/>
    <property type="project" value="UniProtKB-EC"/>
</dbReference>
<dbReference type="InterPro" id="IPR015797">
    <property type="entry name" value="NUDIX_hydrolase-like_dom_sf"/>
</dbReference>
<gene>
    <name evidence="3" type="ORF">JOF54_000303</name>
</gene>
<dbReference type="EMBL" id="JAGIOB010000001">
    <property type="protein sequence ID" value="MBP2415381.1"/>
    <property type="molecule type" value="Genomic_DNA"/>
</dbReference>
<dbReference type="InterPro" id="IPR000086">
    <property type="entry name" value="NUDIX_hydrolase_dom"/>
</dbReference>
<dbReference type="PROSITE" id="PS00893">
    <property type="entry name" value="NUDIX_BOX"/>
    <property type="match status" value="1"/>
</dbReference>
<evidence type="ECO:0000313" key="4">
    <source>
        <dbReference type="Proteomes" id="UP000758168"/>
    </source>
</evidence>
<feature type="domain" description="Nudix hydrolase" evidence="2">
    <location>
        <begin position="38"/>
        <end position="177"/>
    </location>
</feature>
<comment type="caution">
    <text evidence="3">The sequence shown here is derived from an EMBL/GenBank/DDBJ whole genome shotgun (WGS) entry which is preliminary data.</text>
</comment>
<dbReference type="Proteomes" id="UP000758168">
    <property type="component" value="Unassembled WGS sequence"/>
</dbReference>
<dbReference type="RefSeq" id="WP_210052357.1">
    <property type="nucleotide sequence ID" value="NZ_BAAAMH010000036.1"/>
</dbReference>
<dbReference type="EC" id="3.6.1.55" evidence="3"/>
<keyword evidence="1 3" id="KW-0378">Hydrolase</keyword>
<dbReference type="Pfam" id="PF00293">
    <property type="entry name" value="NUDIX"/>
    <property type="match status" value="1"/>
</dbReference>
<dbReference type="SUPFAM" id="SSF55811">
    <property type="entry name" value="Nudix"/>
    <property type="match status" value="1"/>
</dbReference>
<sequence length="182" mass="19807">MDSVDLEARYPRLVRPHRHSWAGESRDHRLALTLDLPPDDLVVNVRLLATTGSRLVVCQTVEGWRTLPGGSRERGEDVETTARRELVEEAGCVPTGPVTWFASFTVTSTDAPWRDWHPFPVTAWLVGAVEVERVGEPTNPPDGEVVVAVHALPPAEARTYLAGFDNGGQADLVALAADLGLL</sequence>
<dbReference type="InterPro" id="IPR020084">
    <property type="entry name" value="NUDIX_hydrolase_CS"/>
</dbReference>
<dbReference type="Gene3D" id="3.90.79.10">
    <property type="entry name" value="Nucleoside Triphosphate Pyrophosphohydrolase"/>
    <property type="match status" value="1"/>
</dbReference>
<reference evidence="3 4" key="1">
    <citation type="submission" date="2021-03" db="EMBL/GenBank/DDBJ databases">
        <title>Sequencing the genomes of 1000 actinobacteria strains.</title>
        <authorList>
            <person name="Klenk H.-P."/>
        </authorList>
    </citation>
    <scope>NUCLEOTIDE SEQUENCE [LARGE SCALE GENOMIC DNA]</scope>
    <source>
        <strain evidence="3 4">DSM 12936</strain>
    </source>
</reference>
<protein>
    <submittedName>
        <fullName evidence="3">8-oxo-dGTP diphosphatase</fullName>
        <ecNumber evidence="3">3.6.1.55</ecNumber>
    </submittedName>
</protein>